<dbReference type="SUPFAM" id="SSF56112">
    <property type="entry name" value="Protein kinase-like (PK-like)"/>
    <property type="match status" value="1"/>
</dbReference>
<reference evidence="3" key="1">
    <citation type="submission" date="2016-06" db="EMBL/GenBank/DDBJ databases">
        <title>Parallel loss of symbiosis genes in relatives of nitrogen-fixing non-legume Parasponia.</title>
        <authorList>
            <person name="Van Velzen R."/>
            <person name="Holmer R."/>
            <person name="Bu F."/>
            <person name="Rutten L."/>
            <person name="Van Zeijl A."/>
            <person name="Liu W."/>
            <person name="Santuari L."/>
            <person name="Cao Q."/>
            <person name="Sharma T."/>
            <person name="Shen D."/>
            <person name="Roswanjaya Y."/>
            <person name="Wardhani T."/>
            <person name="Kalhor M.S."/>
            <person name="Jansen J."/>
            <person name="Van den Hoogen J."/>
            <person name="Gungor B."/>
            <person name="Hartog M."/>
            <person name="Hontelez J."/>
            <person name="Verver J."/>
            <person name="Yang W.-C."/>
            <person name="Schijlen E."/>
            <person name="Repin R."/>
            <person name="Schilthuizen M."/>
            <person name="Schranz E."/>
            <person name="Heidstra R."/>
            <person name="Miyata K."/>
            <person name="Fedorova E."/>
            <person name="Kohlen W."/>
            <person name="Bisseling T."/>
            <person name="Smit S."/>
            <person name="Geurts R."/>
        </authorList>
    </citation>
    <scope>NUCLEOTIDE SEQUENCE [LARGE SCALE GENOMIC DNA]</scope>
    <source>
        <strain evidence="3">cv. RG33-2</strain>
    </source>
</reference>
<dbReference type="AlphaFoldDB" id="A0A2P5EPX3"/>
<evidence type="ECO:0000313" key="3">
    <source>
        <dbReference type="Proteomes" id="UP000237000"/>
    </source>
</evidence>
<gene>
    <name evidence="2" type="ORF">TorRG33x02_165800</name>
</gene>
<evidence type="ECO:0000313" key="2">
    <source>
        <dbReference type="EMBL" id="PON87587.1"/>
    </source>
</evidence>
<keyword evidence="2" id="KW-0723">Serine/threonine-protein kinase</keyword>
<keyword evidence="3" id="KW-1185">Reference proteome</keyword>
<protein>
    <submittedName>
        <fullName evidence="2">Serine/threonine protein kinase</fullName>
    </submittedName>
</protein>
<dbReference type="PROSITE" id="PS50011">
    <property type="entry name" value="PROTEIN_KINASE_DOM"/>
    <property type="match status" value="1"/>
</dbReference>
<dbReference type="PROSITE" id="PS00108">
    <property type="entry name" value="PROTEIN_KINASE_ST"/>
    <property type="match status" value="1"/>
</dbReference>
<dbReference type="Proteomes" id="UP000237000">
    <property type="component" value="Unassembled WGS sequence"/>
</dbReference>
<accession>A0A2P5EPX3</accession>
<proteinExistence type="predicted"/>
<keyword evidence="2" id="KW-0418">Kinase</keyword>
<evidence type="ECO:0000259" key="1">
    <source>
        <dbReference type="PROSITE" id="PS50011"/>
    </source>
</evidence>
<dbReference type="InterPro" id="IPR000719">
    <property type="entry name" value="Prot_kinase_dom"/>
</dbReference>
<dbReference type="GO" id="GO:0004674">
    <property type="term" value="F:protein serine/threonine kinase activity"/>
    <property type="evidence" value="ECO:0007669"/>
    <property type="project" value="UniProtKB-KW"/>
</dbReference>
<sequence>MYIHDDDCDHTIIHCDLKPSNVLLDSEMIGLLIILLVEILEKKVNLFVAKYGFRFVPKPLSIGYISIFPENNGQREQIRVFS</sequence>
<dbReference type="InterPro" id="IPR008271">
    <property type="entry name" value="Ser/Thr_kinase_AS"/>
</dbReference>
<name>A0A2P5EPX3_TREOI</name>
<dbReference type="InParanoid" id="A0A2P5EPX3"/>
<feature type="domain" description="Protein kinase" evidence="1">
    <location>
        <begin position="1"/>
        <end position="82"/>
    </location>
</feature>
<keyword evidence="2" id="KW-0808">Transferase</keyword>
<dbReference type="EMBL" id="JXTC01000115">
    <property type="protein sequence ID" value="PON87587.1"/>
    <property type="molecule type" value="Genomic_DNA"/>
</dbReference>
<dbReference type="GO" id="GO:0005524">
    <property type="term" value="F:ATP binding"/>
    <property type="evidence" value="ECO:0007669"/>
    <property type="project" value="InterPro"/>
</dbReference>
<dbReference type="InterPro" id="IPR011009">
    <property type="entry name" value="Kinase-like_dom_sf"/>
</dbReference>
<dbReference type="Gene3D" id="1.10.510.10">
    <property type="entry name" value="Transferase(Phosphotransferase) domain 1"/>
    <property type="match status" value="1"/>
</dbReference>
<comment type="caution">
    <text evidence="2">The sequence shown here is derived from an EMBL/GenBank/DDBJ whole genome shotgun (WGS) entry which is preliminary data.</text>
</comment>
<organism evidence="2 3">
    <name type="scientific">Trema orientale</name>
    <name type="common">Charcoal tree</name>
    <name type="synonym">Celtis orientalis</name>
    <dbReference type="NCBI Taxonomy" id="63057"/>
    <lineage>
        <taxon>Eukaryota</taxon>
        <taxon>Viridiplantae</taxon>
        <taxon>Streptophyta</taxon>
        <taxon>Embryophyta</taxon>
        <taxon>Tracheophyta</taxon>
        <taxon>Spermatophyta</taxon>
        <taxon>Magnoliopsida</taxon>
        <taxon>eudicotyledons</taxon>
        <taxon>Gunneridae</taxon>
        <taxon>Pentapetalae</taxon>
        <taxon>rosids</taxon>
        <taxon>fabids</taxon>
        <taxon>Rosales</taxon>
        <taxon>Cannabaceae</taxon>
        <taxon>Trema</taxon>
    </lineage>
</organism>